<dbReference type="EMBL" id="REGN01000982">
    <property type="protein sequence ID" value="RNA37781.1"/>
    <property type="molecule type" value="Genomic_DNA"/>
</dbReference>
<protein>
    <submittedName>
        <fullName evidence="1">Uncharacterized protein</fullName>
    </submittedName>
</protein>
<accession>A0A3M7SPK6</accession>
<dbReference type="AlphaFoldDB" id="A0A3M7SPK6"/>
<name>A0A3M7SPK6_BRAPC</name>
<dbReference type="Proteomes" id="UP000276133">
    <property type="component" value="Unassembled WGS sequence"/>
</dbReference>
<reference evidence="1 2" key="1">
    <citation type="journal article" date="2018" name="Sci. Rep.">
        <title>Genomic signatures of local adaptation to the degree of environmental predictability in rotifers.</title>
        <authorList>
            <person name="Franch-Gras L."/>
            <person name="Hahn C."/>
            <person name="Garcia-Roger E.M."/>
            <person name="Carmona M.J."/>
            <person name="Serra M."/>
            <person name="Gomez A."/>
        </authorList>
    </citation>
    <scope>NUCLEOTIDE SEQUENCE [LARGE SCALE GENOMIC DNA]</scope>
    <source>
        <strain evidence="1">HYR1</strain>
    </source>
</reference>
<comment type="caution">
    <text evidence="1">The sequence shown here is derived from an EMBL/GenBank/DDBJ whole genome shotgun (WGS) entry which is preliminary data.</text>
</comment>
<evidence type="ECO:0000313" key="2">
    <source>
        <dbReference type="Proteomes" id="UP000276133"/>
    </source>
</evidence>
<keyword evidence="2" id="KW-1185">Reference proteome</keyword>
<proteinExistence type="predicted"/>
<sequence>MFIAKSTQIDKLINSFVKIKKSMLKLATFRLSIFTVFPRSIMPHHKLSYQLVVQLNRTREYVLTGLHGMD</sequence>
<gene>
    <name evidence="1" type="ORF">BpHYR1_023965</name>
</gene>
<organism evidence="1 2">
    <name type="scientific">Brachionus plicatilis</name>
    <name type="common">Marine rotifer</name>
    <name type="synonym">Brachionus muelleri</name>
    <dbReference type="NCBI Taxonomy" id="10195"/>
    <lineage>
        <taxon>Eukaryota</taxon>
        <taxon>Metazoa</taxon>
        <taxon>Spiralia</taxon>
        <taxon>Gnathifera</taxon>
        <taxon>Rotifera</taxon>
        <taxon>Eurotatoria</taxon>
        <taxon>Monogononta</taxon>
        <taxon>Pseudotrocha</taxon>
        <taxon>Ploima</taxon>
        <taxon>Brachionidae</taxon>
        <taxon>Brachionus</taxon>
    </lineage>
</organism>
<evidence type="ECO:0000313" key="1">
    <source>
        <dbReference type="EMBL" id="RNA37781.1"/>
    </source>
</evidence>